<keyword evidence="2" id="KW-1185">Reference proteome</keyword>
<name>A0AAV2D9I5_9ROSI</name>
<protein>
    <submittedName>
        <fullName evidence="1">Uncharacterized protein</fullName>
    </submittedName>
</protein>
<dbReference type="EMBL" id="OZ034815">
    <property type="protein sequence ID" value="CAL1370514.1"/>
    <property type="molecule type" value="Genomic_DNA"/>
</dbReference>
<organism evidence="1 2">
    <name type="scientific">Linum trigynum</name>
    <dbReference type="NCBI Taxonomy" id="586398"/>
    <lineage>
        <taxon>Eukaryota</taxon>
        <taxon>Viridiplantae</taxon>
        <taxon>Streptophyta</taxon>
        <taxon>Embryophyta</taxon>
        <taxon>Tracheophyta</taxon>
        <taxon>Spermatophyta</taxon>
        <taxon>Magnoliopsida</taxon>
        <taxon>eudicotyledons</taxon>
        <taxon>Gunneridae</taxon>
        <taxon>Pentapetalae</taxon>
        <taxon>rosids</taxon>
        <taxon>fabids</taxon>
        <taxon>Malpighiales</taxon>
        <taxon>Linaceae</taxon>
        <taxon>Linum</taxon>
    </lineage>
</organism>
<evidence type="ECO:0000313" key="2">
    <source>
        <dbReference type="Proteomes" id="UP001497516"/>
    </source>
</evidence>
<dbReference type="AlphaFoldDB" id="A0AAV2D9I5"/>
<sequence length="120" mass="13150">MEAHCGRFVFSGESTVGSIGLSRGSDFAENRACASISSKRKNGISMGNLSSSLSSRRAVRSAASEMENRLSPPAPAGFLSLIRRWKVVNWGLNEKGKELSRVREKQEGLVGRAHHFFLRV</sequence>
<accession>A0AAV2D9I5</accession>
<reference evidence="1 2" key="1">
    <citation type="submission" date="2024-04" db="EMBL/GenBank/DDBJ databases">
        <authorList>
            <person name="Fracassetti M."/>
        </authorList>
    </citation>
    <scope>NUCLEOTIDE SEQUENCE [LARGE SCALE GENOMIC DNA]</scope>
</reference>
<gene>
    <name evidence="1" type="ORF">LTRI10_LOCUS12637</name>
</gene>
<evidence type="ECO:0000313" key="1">
    <source>
        <dbReference type="EMBL" id="CAL1370514.1"/>
    </source>
</evidence>
<dbReference type="Proteomes" id="UP001497516">
    <property type="component" value="Chromosome 2"/>
</dbReference>
<proteinExistence type="predicted"/>